<evidence type="ECO:0000313" key="2">
    <source>
        <dbReference type="EMBL" id="MBM6703662.1"/>
    </source>
</evidence>
<dbReference type="PANTHER" id="PTHR30535:SF34">
    <property type="entry name" value="MOLYBDATE-BINDING PROTEIN MOLA"/>
    <property type="match status" value="1"/>
</dbReference>
<feature type="domain" description="Fe/B12 periplasmic-binding" evidence="1">
    <location>
        <begin position="56"/>
        <end position="335"/>
    </location>
</feature>
<evidence type="ECO:0000313" key="3">
    <source>
        <dbReference type="Proteomes" id="UP000715095"/>
    </source>
</evidence>
<dbReference type="SUPFAM" id="SSF53807">
    <property type="entry name" value="Helical backbone' metal receptor"/>
    <property type="match status" value="1"/>
</dbReference>
<dbReference type="PANTHER" id="PTHR30535">
    <property type="entry name" value="VITAMIN B12-BINDING PROTEIN"/>
    <property type="match status" value="1"/>
</dbReference>
<evidence type="ECO:0000259" key="1">
    <source>
        <dbReference type="PROSITE" id="PS50983"/>
    </source>
</evidence>
<dbReference type="Proteomes" id="UP000715095">
    <property type="component" value="Unassembled WGS sequence"/>
</dbReference>
<comment type="caution">
    <text evidence="2">The sequence shown here is derived from an EMBL/GenBank/DDBJ whole genome shotgun (WGS) entry which is preliminary data.</text>
</comment>
<dbReference type="InterPro" id="IPR050902">
    <property type="entry name" value="ABC_Transporter_SBP"/>
</dbReference>
<dbReference type="PROSITE" id="PS50983">
    <property type="entry name" value="FE_B12_PBP"/>
    <property type="match status" value="1"/>
</dbReference>
<keyword evidence="3" id="KW-1185">Reference proteome</keyword>
<proteinExistence type="predicted"/>
<name>A0ABS2DR94_9BURK</name>
<dbReference type="EMBL" id="JACJJC010000004">
    <property type="protein sequence ID" value="MBM6703662.1"/>
    <property type="molecule type" value="Genomic_DNA"/>
</dbReference>
<sequence>MGRRAVLGLFGAAGAIGVSPLFSQAAYATATDVKAATRIVVDDNGDKVEVPEKIERIVVTNILPLASAVAVYLNDGSKIVGMHPASYSAAKNGLLGELYPEVLKADTGFIQGANLNIEALMALKPDVVLVNAPDRRMIDMIRGAGLTAFGISPSKWHYDVIETHNQWMRSLAELFPEVKGKGEAIEAKSLEIAKLVADRTKDLKREERARILFVFRYDAKSLVTSGKNFFGQYWCDAVGGINVAEGITADNANAVIGMEEVYGYDPDVIFITNFTAAVPEDIYKNKVGGDDWSPVKAVREKRVFKMPLGIYRSYTPSADTPLTLLWMAKRVYPERFKDIDLEAYVKDYYRTVFGVELTSRQVEHMFAPDAAASRGATGKTRMNQ</sequence>
<protein>
    <submittedName>
        <fullName evidence="2">ABC transporter substrate-binding protein</fullName>
    </submittedName>
</protein>
<dbReference type="Pfam" id="PF01497">
    <property type="entry name" value="Peripla_BP_2"/>
    <property type="match status" value="1"/>
</dbReference>
<gene>
    <name evidence="2" type="ORF">H6A60_04055</name>
</gene>
<organism evidence="2 3">
    <name type="scientific">Sutterella massiliensis</name>
    <dbReference type="NCBI Taxonomy" id="1816689"/>
    <lineage>
        <taxon>Bacteria</taxon>
        <taxon>Pseudomonadati</taxon>
        <taxon>Pseudomonadota</taxon>
        <taxon>Betaproteobacteria</taxon>
        <taxon>Burkholderiales</taxon>
        <taxon>Sutterellaceae</taxon>
        <taxon>Sutterella</taxon>
    </lineage>
</organism>
<dbReference type="InterPro" id="IPR002491">
    <property type="entry name" value="ABC_transptr_periplasmic_BD"/>
</dbReference>
<dbReference type="Gene3D" id="1.20.58.2180">
    <property type="match status" value="1"/>
</dbReference>
<accession>A0ABS2DR94</accession>
<dbReference type="Gene3D" id="3.40.50.1980">
    <property type="entry name" value="Nitrogenase molybdenum iron protein domain"/>
    <property type="match status" value="2"/>
</dbReference>
<reference evidence="2 3" key="1">
    <citation type="journal article" date="2021" name="Sci. Rep.">
        <title>The distribution of antibiotic resistance genes in chicken gut microbiota commensals.</title>
        <authorList>
            <person name="Juricova H."/>
            <person name="Matiasovicova J."/>
            <person name="Kubasova T."/>
            <person name="Cejkova D."/>
            <person name="Rychlik I."/>
        </authorList>
    </citation>
    <scope>NUCLEOTIDE SEQUENCE [LARGE SCALE GENOMIC DNA]</scope>
    <source>
        <strain evidence="2 3">An829</strain>
    </source>
</reference>